<dbReference type="SUPFAM" id="SSF56112">
    <property type="entry name" value="Protein kinase-like (PK-like)"/>
    <property type="match status" value="1"/>
</dbReference>
<keyword evidence="5 13" id="KW-0547">Nucleotide-binding</keyword>
<dbReference type="CDD" id="cd05171">
    <property type="entry name" value="PIKKc_ATM"/>
    <property type="match status" value="1"/>
</dbReference>
<evidence type="ECO:0000313" key="17">
    <source>
        <dbReference type="EMBL" id="CAB3249998.1"/>
    </source>
</evidence>
<dbReference type="PROSITE" id="PS50290">
    <property type="entry name" value="PI3_4_KINASE_3"/>
    <property type="match status" value="1"/>
</dbReference>
<dbReference type="SUPFAM" id="SSF48371">
    <property type="entry name" value="ARM repeat"/>
    <property type="match status" value="1"/>
</dbReference>
<dbReference type="InterPro" id="IPR036940">
    <property type="entry name" value="PI3/4_kinase_cat_sf"/>
</dbReference>
<dbReference type="InterPro" id="IPR011009">
    <property type="entry name" value="Kinase-like_dom_sf"/>
</dbReference>
<dbReference type="Pfam" id="PF02260">
    <property type="entry name" value="FATC"/>
    <property type="match status" value="1"/>
</dbReference>
<evidence type="ECO:0000256" key="3">
    <source>
        <dbReference type="ARBA" id="ARBA00022527"/>
    </source>
</evidence>
<evidence type="ECO:0000256" key="8">
    <source>
        <dbReference type="ARBA" id="ARBA00022840"/>
    </source>
</evidence>
<dbReference type="SMART" id="SM01343">
    <property type="entry name" value="FATC"/>
    <property type="match status" value="1"/>
</dbReference>
<dbReference type="PROSITE" id="PS00916">
    <property type="entry name" value="PI3_4_KINASE_2"/>
    <property type="match status" value="1"/>
</dbReference>
<dbReference type="PROSITE" id="PS51190">
    <property type="entry name" value="FATC"/>
    <property type="match status" value="1"/>
</dbReference>
<evidence type="ECO:0000256" key="4">
    <source>
        <dbReference type="ARBA" id="ARBA00022679"/>
    </source>
</evidence>
<feature type="domain" description="FAT" evidence="15">
    <location>
        <begin position="1860"/>
        <end position="2348"/>
    </location>
</feature>
<evidence type="ECO:0000313" key="18">
    <source>
        <dbReference type="Proteomes" id="UP000494106"/>
    </source>
</evidence>
<dbReference type="PROSITE" id="PS51189">
    <property type="entry name" value="FAT"/>
    <property type="match status" value="1"/>
</dbReference>
<dbReference type="EC" id="2.7.11.1" evidence="13"/>
<comment type="subcellular location">
    <subcellularLocation>
        <location evidence="1 13">Nucleus</location>
    </subcellularLocation>
</comment>
<keyword evidence="6 13" id="KW-0227">DNA damage</keyword>
<proteinExistence type="inferred from homology"/>
<evidence type="ECO:0000256" key="7">
    <source>
        <dbReference type="ARBA" id="ARBA00022777"/>
    </source>
</evidence>
<comment type="similarity">
    <text evidence="2 13">Belongs to the PI3/PI4-kinase family. ATM subfamily.</text>
</comment>
<feature type="domain" description="FATC" evidence="16">
    <location>
        <begin position="2785"/>
        <end position="2817"/>
    </location>
</feature>
<dbReference type="GO" id="GO:0006281">
    <property type="term" value="P:DNA repair"/>
    <property type="evidence" value="ECO:0007669"/>
    <property type="project" value="InterPro"/>
</dbReference>
<reference evidence="17 18" key="1">
    <citation type="submission" date="2020-04" db="EMBL/GenBank/DDBJ databases">
        <authorList>
            <person name="Wallbank WR R."/>
            <person name="Pardo Diaz C."/>
            <person name="Kozak K."/>
            <person name="Martin S."/>
            <person name="Jiggins C."/>
            <person name="Moest M."/>
            <person name="Warren A I."/>
            <person name="Byers J.R.P. K."/>
            <person name="Montejo-Kovacevich G."/>
            <person name="Yen C E."/>
        </authorList>
    </citation>
    <scope>NUCLEOTIDE SEQUENCE [LARGE SCALE GENOMIC DNA]</scope>
</reference>
<evidence type="ECO:0000256" key="9">
    <source>
        <dbReference type="ARBA" id="ARBA00023242"/>
    </source>
</evidence>
<dbReference type="InterPro" id="IPR021668">
    <property type="entry name" value="TAN"/>
</dbReference>
<dbReference type="InterPro" id="IPR018936">
    <property type="entry name" value="PI3/4_kinase_CS"/>
</dbReference>
<evidence type="ECO:0000256" key="6">
    <source>
        <dbReference type="ARBA" id="ARBA00022763"/>
    </source>
</evidence>
<dbReference type="Gene3D" id="1.10.1070.11">
    <property type="entry name" value="Phosphatidylinositol 3-/4-kinase, catalytic domain"/>
    <property type="match status" value="1"/>
</dbReference>
<keyword evidence="10" id="KW-0131">Cell cycle</keyword>
<organism evidence="17 18">
    <name type="scientific">Arctia plantaginis</name>
    <name type="common">Wood tiger moth</name>
    <name type="synonym">Phalaena plantaginis</name>
    <dbReference type="NCBI Taxonomy" id="874455"/>
    <lineage>
        <taxon>Eukaryota</taxon>
        <taxon>Metazoa</taxon>
        <taxon>Ecdysozoa</taxon>
        <taxon>Arthropoda</taxon>
        <taxon>Hexapoda</taxon>
        <taxon>Insecta</taxon>
        <taxon>Pterygota</taxon>
        <taxon>Neoptera</taxon>
        <taxon>Endopterygota</taxon>
        <taxon>Lepidoptera</taxon>
        <taxon>Glossata</taxon>
        <taxon>Ditrysia</taxon>
        <taxon>Noctuoidea</taxon>
        <taxon>Erebidae</taxon>
        <taxon>Arctiinae</taxon>
        <taxon>Arctia</taxon>
    </lineage>
</organism>
<feature type="domain" description="PI3K/PI4K catalytic" evidence="14">
    <location>
        <begin position="2461"/>
        <end position="2780"/>
    </location>
</feature>
<dbReference type="EMBL" id="CADEBC010000540">
    <property type="protein sequence ID" value="CAB3249998.1"/>
    <property type="molecule type" value="Genomic_DNA"/>
</dbReference>
<dbReference type="InterPro" id="IPR000403">
    <property type="entry name" value="PI3/4_kinase_cat_dom"/>
</dbReference>
<dbReference type="InterPro" id="IPR044107">
    <property type="entry name" value="PIKKc_ATM"/>
</dbReference>
<evidence type="ECO:0000256" key="2">
    <source>
        <dbReference type="ARBA" id="ARBA00010769"/>
    </source>
</evidence>
<dbReference type="SMART" id="SM01342">
    <property type="entry name" value="TAN"/>
    <property type="match status" value="1"/>
</dbReference>
<dbReference type="Gene3D" id="3.30.1010.10">
    <property type="entry name" value="Phosphatidylinositol 3-kinase Catalytic Subunit, Chain A, domain 4"/>
    <property type="match status" value="1"/>
</dbReference>
<evidence type="ECO:0000259" key="15">
    <source>
        <dbReference type="PROSITE" id="PS51189"/>
    </source>
</evidence>
<keyword evidence="3 13" id="KW-0723">Serine/threonine-protein kinase</keyword>
<name>A0A8S1AX55_ARCPL</name>
<dbReference type="InterPro" id="IPR003152">
    <property type="entry name" value="FATC_dom"/>
</dbReference>
<comment type="caution">
    <text evidence="17">The sequence shown here is derived from an EMBL/GenBank/DDBJ whole genome shotgun (WGS) entry which is preliminary data.</text>
</comment>
<evidence type="ECO:0000256" key="12">
    <source>
        <dbReference type="ARBA" id="ARBA00048679"/>
    </source>
</evidence>
<comment type="catalytic activity">
    <reaction evidence="11 13">
        <text>L-threonyl-[protein] + ATP = O-phospho-L-threonyl-[protein] + ADP + H(+)</text>
        <dbReference type="Rhea" id="RHEA:46608"/>
        <dbReference type="Rhea" id="RHEA-COMP:11060"/>
        <dbReference type="Rhea" id="RHEA-COMP:11605"/>
        <dbReference type="ChEBI" id="CHEBI:15378"/>
        <dbReference type="ChEBI" id="CHEBI:30013"/>
        <dbReference type="ChEBI" id="CHEBI:30616"/>
        <dbReference type="ChEBI" id="CHEBI:61977"/>
        <dbReference type="ChEBI" id="CHEBI:456216"/>
        <dbReference type="EC" id="2.7.11.1"/>
    </reaction>
</comment>
<keyword evidence="4 13" id="KW-0808">Transferase</keyword>
<dbReference type="GO" id="GO:0005524">
    <property type="term" value="F:ATP binding"/>
    <property type="evidence" value="ECO:0007669"/>
    <property type="project" value="UniProtKB-KW"/>
</dbReference>
<keyword evidence="18" id="KW-1185">Reference proteome</keyword>
<evidence type="ECO:0000259" key="16">
    <source>
        <dbReference type="PROSITE" id="PS51190"/>
    </source>
</evidence>
<dbReference type="InterPro" id="IPR016024">
    <property type="entry name" value="ARM-type_fold"/>
</dbReference>
<evidence type="ECO:0000256" key="13">
    <source>
        <dbReference type="RuleBase" id="RU365027"/>
    </source>
</evidence>
<dbReference type="InterPro" id="IPR014009">
    <property type="entry name" value="PIK_FAT"/>
</dbReference>
<evidence type="ECO:0000256" key="1">
    <source>
        <dbReference type="ARBA" id="ARBA00004123"/>
    </source>
</evidence>
<dbReference type="FunFam" id="3.30.1010.10:FF:000023">
    <property type="entry name" value="Serine/threonine-protein kinase ATM"/>
    <property type="match status" value="1"/>
</dbReference>
<evidence type="ECO:0000256" key="11">
    <source>
        <dbReference type="ARBA" id="ARBA00047899"/>
    </source>
</evidence>
<dbReference type="Pfam" id="PF11640">
    <property type="entry name" value="TAN"/>
    <property type="match status" value="1"/>
</dbReference>
<dbReference type="InterPro" id="IPR038980">
    <property type="entry name" value="ATM_plant"/>
</dbReference>
<evidence type="ECO:0000256" key="10">
    <source>
        <dbReference type="ARBA" id="ARBA00023306"/>
    </source>
</evidence>
<gene>
    <name evidence="17" type="ORF">APLA_LOCUS12462</name>
</gene>
<dbReference type="Pfam" id="PF00454">
    <property type="entry name" value="PI3_PI4_kinase"/>
    <property type="match status" value="1"/>
</dbReference>
<keyword evidence="8 13" id="KW-0067">ATP-binding</keyword>
<comment type="catalytic activity">
    <reaction evidence="12">
        <text>L-seryl-[protein] + ATP = O-phospho-L-seryl-[protein] + ADP + H(+)</text>
        <dbReference type="Rhea" id="RHEA:17989"/>
        <dbReference type="Rhea" id="RHEA-COMP:9863"/>
        <dbReference type="Rhea" id="RHEA-COMP:11604"/>
        <dbReference type="ChEBI" id="CHEBI:15378"/>
        <dbReference type="ChEBI" id="CHEBI:29999"/>
        <dbReference type="ChEBI" id="CHEBI:30616"/>
        <dbReference type="ChEBI" id="CHEBI:83421"/>
        <dbReference type="ChEBI" id="CHEBI:456216"/>
        <dbReference type="EC" id="2.7.11.1"/>
    </reaction>
</comment>
<keyword evidence="7 13" id="KW-0418">Kinase</keyword>
<protein>
    <recommendedName>
        <fullName evidence="13">non-specific serine/threonine protein kinase</fullName>
        <ecNumber evidence="13">2.7.11.1</ecNumber>
    </recommendedName>
</protein>
<dbReference type="GO" id="GO:0004674">
    <property type="term" value="F:protein serine/threonine kinase activity"/>
    <property type="evidence" value="ECO:0007669"/>
    <property type="project" value="UniProtKB-KW"/>
</dbReference>
<dbReference type="PANTHER" id="PTHR37079">
    <property type="entry name" value="SERINE/THREONINE-PROTEIN KINASE ATM"/>
    <property type="match status" value="1"/>
</dbReference>
<dbReference type="PANTHER" id="PTHR37079:SF4">
    <property type="entry name" value="SERINE_THREONINE-PROTEIN KINASE ATM"/>
    <property type="match status" value="1"/>
</dbReference>
<accession>A0A8S1AX55</accession>
<dbReference type="Proteomes" id="UP000494106">
    <property type="component" value="Unassembled WGS sequence"/>
</dbReference>
<dbReference type="OrthoDB" id="381190at2759"/>
<sequence length="2817" mass="323376">MDLELTLKDACNGLKSIRATERKKSAENLKEFLTRNAVPSLLNENTLKNKGYTWNNVFDDINEYILKETEKYETSKTYDAITGPLCSSLLHLCVTGANKGKAYLKCEKITEICLYVLNDNRLSKVIGDAYLNLLFKYILPCEYYLDYMTPKIWKDMWNVCVASCVTNNYKLDHFTKLRLVLLVLKSAKENSQFVRPVIDSLPLLEKYLLKISNDKKVQDVITEVMILLLEMLSSEYRLTICHFLEIMLSSVLKFYDANKDQKKKVMLFKLLLHTIALHHPQGRRQHEEGSLANNWEQWNRSLNSITELICLEVSHMQKSRRQNDRIFQKKTYFYDLAASTYYQVFWLYEHNDNEDESASKRLRLNFNKNKHFSDLIMELQQNLIPWMAIVNSYVKNYYSSLSTTDFSLLLNCLHTILTNNNGNLDWDIFEELTCMALQNLYSLMYKNEDNDNTLISLWNSCIRNCTSVIASHKPMHTILQKLLETDTVKYPQVQQLVKLYLESDIPLTTHTVKSLSTVFQHWYSKVGSEDCRAKCLLWLTACDISSVCIKNVAEIIFRLLANENVNIIACGNVDSEYKNLREILFDSNEKCILFTEFEIDNSITLKKTEKRNGRIETVEVIENQIKEYFKTVLMEAISKLRQKEANLLNTIKLINLVISYLDILLVHNINSQDEVKSMEVFGLLKTILSCMYSALNTMLQSNKHIPVKLNALQLVKELLITEFHYLLTSVLRSSIDGDLFHTINNVLNTEVEASDSNVSVDEDEDEMNFNSLKHNCFFVLAAYCRKEAEYRDELVKLILDDGMYNFDTDLQCIFQTIDILTEANVEVPPLGLVLTLLQTLCRKLYRNSKASYGILKILVNNIDKLCLHDNIRKNNCFIMIKSYLQLCADMYYPPKVAALVYECAAKLLVLNQKQDEAIDRAFQSAFITKIKGEVHSMRIYCGYLLKLTNNGRSNIENLSSDLLDIFLIDILDDKNQLVLKDESANRTFTVLHCYFALAQAHPSDIQSIILEVMNLQKTKCLDKKTVFKVLNRIAKTAGIEDLTSYLNYHILSIIHYWFSKHNTVNDLPITLFGYDDMDSFLENHKEWLIAGQILWFKEGNVVQSDILKYVAESQTLPVQNVLETCFPNVIALCLPYIVSEKYGVEYYPLNKRNDFKRALKNADRMFIETHEILKNDRWNNLFVENIGDLLMLAASHVRDYDNTEEEFGIKLRQQRQYYYYPKSIFSAILQYFESITDESIVHYLCKNQTITILKILFKLWKDVMQEKIFEYKALAMHAFVTFLKNFPVGLPSDAFVCNYACNSFTQAIKHCNETNLMKVLVKGLRIVLDYFLPHTAPLMKKTLLELLPVLVIKREKGFEQECASLLNYLLNDMKDLLTGSNDVVDFLNSMSQGIVDNSVCATMTMFKEKLRAHKISLSRPSHKTLLKLRQFLTCNNDNTLMLYRELESKRFSEDCETSLVHQIIYELCNILKSPNDEKTIIEACNCLSEISSYDLKTLVTVSPINTDGIKNVNPKAYFIQVTVKALLGVIFDEDPNVTNEVSAALIKLLQCFDINDVTEIEDVDKEILKPLSSTSTITNDTHVDGLKFEQYYTIFPDGIFLNALLSKNKDDWLREVTCTLLEFVNSSTDFVNSLREVCILKSHVCHKILPALLGLLLECLSDKRVQAVGKHINKLFNYIYEQTFDNKLESSGNSIITSTAPDALPDGHKVISQYMLDIVDFVRMQRSFCSVRPGCPKKRLNFLELEYDKVAWAAAYIDHNWAAIYYGELWGVFQNSGVSPCSPEATTNLPGGEILQIILRKCYVSIGEMDAVEGCGTAHLTIENEKRKHLINTGQYSDALLLHDIALSYGTQSEGDLQYGVVRSLHKSGMHNLALRYIKSLPESNELNDVKYECLSFLGDWSDFVDTKELAEKHKLKGYNPQSVLKAFQYACLKNCLHIQTTPEFEDKLMIPLNNAKLTVSRLCHSLNLENCENIYKILEKLHTFRDIEDYYEVRRNRLNLLDLLKRWDVENIPQFHDFKHIEALASQRVLILEHAAKSHTCSMNEIVSLQVKYAKIALNNNRVQMAQRLLAIASKSQMNNDIALVESEVSWAKGHKELALSLLRNIVNNQPLDTKLAAISLRRYALWMADSKHDTPRDIVNKYLQKSLQVLRQEDVDVRLSVYRDIAKFADAEYKQVVSYMNSSIFENRVKCVENMKGTETSLSKRITKSLSKEEGRALSTNRRFKELDEAEIANTRAERENFLQLAMRYYLLSLKECNESNLSVFRVISLWLSNRDFEFQGDDSDTFEDLLHAIPSWKFVTILPQLAPRVTNEDTAFIRNLKILLKRCAVDHPHHTLPILFLLKNSDKDSVILNASGSIGSTNRAREQETRTLAAQALVAQLRHHNNDLTIIIDQMEKMCDAMISFANHVPTSRSKKQKIPDAENIHKLRNLSAIPVPTVTLPVKHDCTYSHIQTLHSFETYYELVGGMNCPKKINCLESSGKKHILLIKGGDDMKQDAVMQQVFNIVNTLLEKDPVTNRNKLLIRTYKVVPLSRLSGVLEWCEGTEPIGMYLAGTENRGAHARYRPQDMSCEAARKKMIESCNENTSQKLAIFKRIMKEFKPVFHYYFTEHYLDPVTWYERRLAYTKSVATSSMVGYILGLGDRHVYNILIDQRTAEVIHIDLGIAFDQGKTLRTPETVPFRLTRDIIAGFGCSGIEGIFRRCCEKTMQLLRDNQETLLTILEVLLCDPLYSWSVKTAQQNAPATSMHNKDLCTTGPPSGLAKRALLVVTSKLSGTEDGVAGGVAVAGQVARLLRAATDPFNLCRLFHGWQPYL</sequence>
<dbReference type="GO" id="GO:0005634">
    <property type="term" value="C:nucleus"/>
    <property type="evidence" value="ECO:0007669"/>
    <property type="project" value="UniProtKB-SubCell"/>
</dbReference>
<dbReference type="SMART" id="SM00146">
    <property type="entry name" value="PI3Kc"/>
    <property type="match status" value="1"/>
</dbReference>
<evidence type="ECO:0000256" key="5">
    <source>
        <dbReference type="ARBA" id="ARBA00022741"/>
    </source>
</evidence>
<keyword evidence="9 13" id="KW-0539">Nucleus</keyword>
<evidence type="ECO:0000259" key="14">
    <source>
        <dbReference type="PROSITE" id="PS50290"/>
    </source>
</evidence>